<comment type="caution">
    <text evidence="3">The sequence shown here is derived from an EMBL/GenBank/DDBJ whole genome shotgun (WGS) entry which is preliminary data.</text>
</comment>
<keyword evidence="2" id="KW-1133">Transmembrane helix</keyword>
<evidence type="ECO:0000313" key="3">
    <source>
        <dbReference type="EMBL" id="KAF8888179.1"/>
    </source>
</evidence>
<dbReference type="AlphaFoldDB" id="A0A9P5NFT4"/>
<feature type="transmembrane region" description="Helical" evidence="2">
    <location>
        <begin position="130"/>
        <end position="149"/>
    </location>
</feature>
<evidence type="ECO:0008006" key="5">
    <source>
        <dbReference type="Google" id="ProtNLM"/>
    </source>
</evidence>
<feature type="transmembrane region" description="Helical" evidence="2">
    <location>
        <begin position="340"/>
        <end position="362"/>
    </location>
</feature>
<dbReference type="EMBL" id="JADNYJ010000086">
    <property type="protein sequence ID" value="KAF8888179.1"/>
    <property type="molecule type" value="Genomic_DNA"/>
</dbReference>
<evidence type="ECO:0000256" key="2">
    <source>
        <dbReference type="SAM" id="Phobius"/>
    </source>
</evidence>
<accession>A0A9P5NFT4</accession>
<reference evidence="3" key="1">
    <citation type="submission" date="2020-11" db="EMBL/GenBank/DDBJ databases">
        <authorList>
            <consortium name="DOE Joint Genome Institute"/>
            <person name="Ahrendt S."/>
            <person name="Riley R."/>
            <person name="Andreopoulos W."/>
            <person name="LaButti K."/>
            <person name="Pangilinan J."/>
            <person name="Ruiz-duenas F.J."/>
            <person name="Barrasa J.M."/>
            <person name="Sanchez-Garcia M."/>
            <person name="Camarero S."/>
            <person name="Miyauchi S."/>
            <person name="Serrano A."/>
            <person name="Linde D."/>
            <person name="Babiker R."/>
            <person name="Drula E."/>
            <person name="Ayuso-Fernandez I."/>
            <person name="Pacheco R."/>
            <person name="Padilla G."/>
            <person name="Ferreira P."/>
            <person name="Barriuso J."/>
            <person name="Kellner H."/>
            <person name="Castanera R."/>
            <person name="Alfaro M."/>
            <person name="Ramirez L."/>
            <person name="Pisabarro A.G."/>
            <person name="Kuo A."/>
            <person name="Tritt A."/>
            <person name="Lipzen A."/>
            <person name="He G."/>
            <person name="Yan M."/>
            <person name="Ng V."/>
            <person name="Cullen D."/>
            <person name="Martin F."/>
            <person name="Rosso M.-N."/>
            <person name="Henrissat B."/>
            <person name="Hibbett D."/>
            <person name="Martinez A.T."/>
            <person name="Grigoriev I.V."/>
        </authorList>
    </citation>
    <scope>NUCLEOTIDE SEQUENCE</scope>
    <source>
        <strain evidence="3">AH 44721</strain>
    </source>
</reference>
<proteinExistence type="predicted"/>
<protein>
    <recommendedName>
        <fullName evidence="5">Acyltransferase 3 domain-containing protein</fullName>
    </recommendedName>
</protein>
<evidence type="ECO:0000313" key="4">
    <source>
        <dbReference type="Proteomes" id="UP000724874"/>
    </source>
</evidence>
<feature type="transmembrane region" description="Helical" evidence="2">
    <location>
        <begin position="253"/>
        <end position="275"/>
    </location>
</feature>
<keyword evidence="2" id="KW-0812">Transmembrane</keyword>
<feature type="transmembrane region" description="Helical" evidence="2">
    <location>
        <begin position="406"/>
        <end position="428"/>
    </location>
</feature>
<keyword evidence="2" id="KW-0472">Membrane</keyword>
<dbReference type="Proteomes" id="UP000724874">
    <property type="component" value="Unassembled WGS sequence"/>
</dbReference>
<name>A0A9P5NFT4_GYMJU</name>
<sequence length="433" mass="48319">MTSAPTETSPLLGAPGPSHSPTAPSNPPDTEPITTNPEHRRVHWVDNLRAVLTILLILHHAALETGRAISPRDYSKVEIIPLSLFVAVNKSTLFNLFFFVSGHSASLVLKSNQSDYAFFQSRTLKVGLPALIYGMIGQVMLYFSLVFSWEDIFGSYKALWGFTRLAGPVAYVTILISFDYTYLLIRFIRRCPGSGSSGGSYRRGIYNKISKILSFPIAIGALVFVVFLILTFFDCLGVPLSLYPMSIVIPYDIPGPGAPLSFLFAYLTGVHFLTVKSYINDAGFTVNRGYIAFTISLAASFLALGIAQDLSPPLWEFINVGRLFNQTPFFVKGGFNPHTIFFAFWTAFMFFIVTILLVYIFAEAPWLDRDLGFWTRHTYPQTYINMIPILIAIFYLRGLHNLVLKWLLVGTAGVISSWLFVLIVAVLWKAAIN</sequence>
<dbReference type="OrthoDB" id="4141464at2759"/>
<gene>
    <name evidence="3" type="ORF">CPB84DRAFT_1964272</name>
</gene>
<evidence type="ECO:0000256" key="1">
    <source>
        <dbReference type="SAM" id="MobiDB-lite"/>
    </source>
</evidence>
<feature type="region of interest" description="Disordered" evidence="1">
    <location>
        <begin position="1"/>
        <end position="38"/>
    </location>
</feature>
<organism evidence="3 4">
    <name type="scientific">Gymnopilus junonius</name>
    <name type="common">Spectacular rustgill mushroom</name>
    <name type="synonym">Gymnopilus spectabilis subsp. junonius</name>
    <dbReference type="NCBI Taxonomy" id="109634"/>
    <lineage>
        <taxon>Eukaryota</taxon>
        <taxon>Fungi</taxon>
        <taxon>Dikarya</taxon>
        <taxon>Basidiomycota</taxon>
        <taxon>Agaricomycotina</taxon>
        <taxon>Agaricomycetes</taxon>
        <taxon>Agaricomycetidae</taxon>
        <taxon>Agaricales</taxon>
        <taxon>Agaricineae</taxon>
        <taxon>Hymenogastraceae</taxon>
        <taxon>Gymnopilus</taxon>
    </lineage>
</organism>
<feature type="transmembrane region" description="Helical" evidence="2">
    <location>
        <begin position="383"/>
        <end position="400"/>
    </location>
</feature>
<keyword evidence="4" id="KW-1185">Reference proteome</keyword>
<feature type="transmembrane region" description="Helical" evidence="2">
    <location>
        <begin position="287"/>
        <end position="307"/>
    </location>
</feature>
<feature type="transmembrane region" description="Helical" evidence="2">
    <location>
        <begin position="169"/>
        <end position="188"/>
    </location>
</feature>
<feature type="transmembrane region" description="Helical" evidence="2">
    <location>
        <begin position="209"/>
        <end position="233"/>
    </location>
</feature>